<dbReference type="PANTHER" id="PTHR31134">
    <property type="entry name" value="TRANSMEMBRANE PROTEIN 128"/>
    <property type="match status" value="1"/>
</dbReference>
<keyword evidence="2" id="KW-1133">Transmembrane helix</keyword>
<sequence>MQRPKRQPNDKDEAAEVAPLAPENESNGSALQEGSKTGDYFTKFICIIIFIAACFGLDEVRFVHVLLYASHANRPMVNLGIFFCTIVVLLGSYLEYYRASYCGEKLNYESAKSTTQAMLASIILAGISFSIGLWPVWGWLTWPILFMWLWGFIVPLVVVLPNIAQRIVFAGMYLYFMHTYLSTFML</sequence>
<proteinExistence type="predicted"/>
<feature type="region of interest" description="Disordered" evidence="1">
    <location>
        <begin position="1"/>
        <end position="32"/>
    </location>
</feature>
<evidence type="ECO:0008006" key="5">
    <source>
        <dbReference type="Google" id="ProtNLM"/>
    </source>
</evidence>
<gene>
    <name evidence="3" type="ORF">THRCLA_08434</name>
</gene>
<organism evidence="3 4">
    <name type="scientific">Thraustotheca clavata</name>
    <dbReference type="NCBI Taxonomy" id="74557"/>
    <lineage>
        <taxon>Eukaryota</taxon>
        <taxon>Sar</taxon>
        <taxon>Stramenopiles</taxon>
        <taxon>Oomycota</taxon>
        <taxon>Saprolegniomycetes</taxon>
        <taxon>Saprolegniales</taxon>
        <taxon>Achlyaceae</taxon>
        <taxon>Thraustotheca</taxon>
    </lineage>
</organism>
<feature type="transmembrane region" description="Helical" evidence="2">
    <location>
        <begin position="40"/>
        <end position="57"/>
    </location>
</feature>
<protein>
    <recommendedName>
        <fullName evidence="5">Transmembrane protein</fullName>
    </recommendedName>
</protein>
<comment type="caution">
    <text evidence="3">The sequence shown here is derived from an EMBL/GenBank/DDBJ whole genome shotgun (WGS) entry which is preliminary data.</text>
</comment>
<keyword evidence="2" id="KW-0812">Transmembrane</keyword>
<keyword evidence="4" id="KW-1185">Reference proteome</keyword>
<evidence type="ECO:0000256" key="2">
    <source>
        <dbReference type="SAM" id="Phobius"/>
    </source>
</evidence>
<dbReference type="PANTHER" id="PTHR31134:SF1">
    <property type="entry name" value="TRANSMEMBRANE PROTEIN 128"/>
    <property type="match status" value="1"/>
</dbReference>
<feature type="transmembrane region" description="Helical" evidence="2">
    <location>
        <begin position="117"/>
        <end position="134"/>
    </location>
</feature>
<dbReference type="AlphaFoldDB" id="A0A1V9Z648"/>
<evidence type="ECO:0000256" key="1">
    <source>
        <dbReference type="SAM" id="MobiDB-lite"/>
    </source>
</evidence>
<dbReference type="Proteomes" id="UP000243217">
    <property type="component" value="Unassembled WGS sequence"/>
</dbReference>
<keyword evidence="2" id="KW-0472">Membrane</keyword>
<name>A0A1V9Z648_9STRA</name>
<reference evidence="3 4" key="1">
    <citation type="journal article" date="2014" name="Genome Biol. Evol.">
        <title>The secreted proteins of Achlya hypogyna and Thraustotheca clavata identify the ancestral oomycete secretome and reveal gene acquisitions by horizontal gene transfer.</title>
        <authorList>
            <person name="Misner I."/>
            <person name="Blouin N."/>
            <person name="Leonard G."/>
            <person name="Richards T.A."/>
            <person name="Lane C.E."/>
        </authorList>
    </citation>
    <scope>NUCLEOTIDE SEQUENCE [LARGE SCALE GENOMIC DNA]</scope>
    <source>
        <strain evidence="3 4">ATCC 34112</strain>
    </source>
</reference>
<feature type="transmembrane region" description="Helical" evidence="2">
    <location>
        <begin position="77"/>
        <end position="96"/>
    </location>
</feature>
<evidence type="ECO:0000313" key="3">
    <source>
        <dbReference type="EMBL" id="OQR93483.1"/>
    </source>
</evidence>
<feature type="transmembrane region" description="Helical" evidence="2">
    <location>
        <begin position="167"/>
        <end position="185"/>
    </location>
</feature>
<feature type="transmembrane region" description="Helical" evidence="2">
    <location>
        <begin position="140"/>
        <end position="160"/>
    </location>
</feature>
<dbReference type="OrthoDB" id="58903at2759"/>
<dbReference type="Pfam" id="PF20479">
    <property type="entry name" value="TMEM128"/>
    <property type="match status" value="1"/>
</dbReference>
<evidence type="ECO:0000313" key="4">
    <source>
        <dbReference type="Proteomes" id="UP000243217"/>
    </source>
</evidence>
<dbReference type="InterPro" id="IPR033579">
    <property type="entry name" value="TMEM128"/>
</dbReference>
<dbReference type="EMBL" id="JNBS01002248">
    <property type="protein sequence ID" value="OQR93483.1"/>
    <property type="molecule type" value="Genomic_DNA"/>
</dbReference>
<accession>A0A1V9Z648</accession>